<dbReference type="EMBL" id="DVFO01000090">
    <property type="protein sequence ID" value="HIQ61604.1"/>
    <property type="molecule type" value="Genomic_DNA"/>
</dbReference>
<evidence type="ECO:0000313" key="3">
    <source>
        <dbReference type="Proteomes" id="UP000886879"/>
    </source>
</evidence>
<gene>
    <name evidence="2" type="ORF">IAD31_08450</name>
</gene>
<protein>
    <submittedName>
        <fullName evidence="2">CoA-binding protein</fullName>
    </submittedName>
</protein>
<evidence type="ECO:0000259" key="1">
    <source>
        <dbReference type="Pfam" id="PF13380"/>
    </source>
</evidence>
<reference evidence="2" key="1">
    <citation type="submission" date="2020-10" db="EMBL/GenBank/DDBJ databases">
        <authorList>
            <person name="Gilroy R."/>
        </authorList>
    </citation>
    <scope>NUCLEOTIDE SEQUENCE</scope>
    <source>
        <strain evidence="2">ChiGjej2B2-12916</strain>
    </source>
</reference>
<dbReference type="InterPro" id="IPR003781">
    <property type="entry name" value="CoA-bd"/>
</dbReference>
<dbReference type="SUPFAM" id="SSF51735">
    <property type="entry name" value="NAD(P)-binding Rossmann-fold domains"/>
    <property type="match status" value="1"/>
</dbReference>
<name>A0A9D0YT78_9FIRM</name>
<reference evidence="2" key="2">
    <citation type="journal article" date="2021" name="PeerJ">
        <title>Extensive microbial diversity within the chicken gut microbiome revealed by metagenomics and culture.</title>
        <authorList>
            <person name="Gilroy R."/>
            <person name="Ravi A."/>
            <person name="Getino M."/>
            <person name="Pursley I."/>
            <person name="Horton D.L."/>
            <person name="Alikhan N.F."/>
            <person name="Baker D."/>
            <person name="Gharbi K."/>
            <person name="Hall N."/>
            <person name="Watson M."/>
            <person name="Adriaenssens E.M."/>
            <person name="Foster-Nyarko E."/>
            <person name="Jarju S."/>
            <person name="Secka A."/>
            <person name="Antonio M."/>
            <person name="Oren A."/>
            <person name="Chaudhuri R.R."/>
            <person name="La Ragione R."/>
            <person name="Hildebrand F."/>
            <person name="Pallen M.J."/>
        </authorList>
    </citation>
    <scope>NUCLEOTIDE SEQUENCE</scope>
    <source>
        <strain evidence="2">ChiGjej2B2-12916</strain>
    </source>
</reference>
<sequence>MELKEIMALSRFAVLGDTLNPEKYAYKIKHALLEKGYTVYPVGKELASLNDIPDDIDVIDLCIHPTKGLNLLQECKKPFRCVLIQPGASNEALLAYLQEHHIPYLDGCALVGLRLYSK</sequence>
<organism evidence="2 3">
    <name type="scientific">Candidatus Enterenecus faecium</name>
    <dbReference type="NCBI Taxonomy" id="2840780"/>
    <lineage>
        <taxon>Bacteria</taxon>
        <taxon>Bacillati</taxon>
        <taxon>Bacillota</taxon>
        <taxon>Clostridia</taxon>
        <taxon>Eubacteriales</taxon>
        <taxon>Candidatus Enterenecus</taxon>
    </lineage>
</organism>
<dbReference type="PANTHER" id="PTHR33303:SF2">
    <property type="entry name" value="COA-BINDING DOMAIN-CONTAINING PROTEIN"/>
    <property type="match status" value="1"/>
</dbReference>
<dbReference type="Gene3D" id="3.40.50.720">
    <property type="entry name" value="NAD(P)-binding Rossmann-like Domain"/>
    <property type="match status" value="1"/>
</dbReference>
<accession>A0A9D0YT78</accession>
<evidence type="ECO:0000313" key="2">
    <source>
        <dbReference type="EMBL" id="HIQ61604.1"/>
    </source>
</evidence>
<dbReference type="Pfam" id="PF13380">
    <property type="entry name" value="CoA_binding_2"/>
    <property type="match status" value="1"/>
</dbReference>
<feature type="domain" description="CoA-binding" evidence="1">
    <location>
        <begin position="11"/>
        <end position="111"/>
    </location>
</feature>
<dbReference type="InterPro" id="IPR036291">
    <property type="entry name" value="NAD(P)-bd_dom_sf"/>
</dbReference>
<dbReference type="Proteomes" id="UP000886879">
    <property type="component" value="Unassembled WGS sequence"/>
</dbReference>
<dbReference type="AlphaFoldDB" id="A0A9D0YT78"/>
<proteinExistence type="predicted"/>
<dbReference type="PANTHER" id="PTHR33303">
    <property type="entry name" value="CYTOPLASMIC PROTEIN-RELATED"/>
    <property type="match status" value="1"/>
</dbReference>
<comment type="caution">
    <text evidence="2">The sequence shown here is derived from an EMBL/GenBank/DDBJ whole genome shotgun (WGS) entry which is preliminary data.</text>
</comment>